<proteinExistence type="predicted"/>
<reference evidence="3" key="4">
    <citation type="submission" date="2017-01" db="UniProtKB">
        <authorList>
            <consortium name="EnsemblFungi"/>
        </authorList>
    </citation>
    <scope>IDENTIFICATION</scope>
    <source>
        <strain evidence="3">PH-1 / ATCC MYA-4620 / FGSC 9075 / NRRL 31084</strain>
    </source>
</reference>
<evidence type="ECO:0000313" key="2">
    <source>
        <dbReference type="EMBL" id="CEF75959.1"/>
    </source>
</evidence>
<reference evidence="2 4" key="3">
    <citation type="journal article" date="2015" name="BMC Genomics">
        <title>The completed genome sequence of the pathogenic ascomycete fungus Fusarium graminearum.</title>
        <authorList>
            <person name="King R."/>
            <person name="Urban M."/>
            <person name="Hammond-Kosack M.C."/>
            <person name="Hassani-Pak K."/>
            <person name="Hammond-Kosack K.E."/>
        </authorList>
    </citation>
    <scope>NUCLEOTIDE SEQUENCE [LARGE SCALE GENOMIC DNA]</scope>
    <source>
        <strain evidence="4">ATCC MYA-4620 / CBS 123657 / FGSC 9075 / NRRL 31084 / PH-1</strain>
        <strain evidence="2">PH-1</strain>
    </source>
</reference>
<dbReference type="InParanoid" id="A0A098DAK1"/>
<sequence>MAEQNDDDNDEEALCHGMAMGWAVMDGVEDAMEAQKKQVLNCRMPVRAQASLRESKSAPPGVAQTGNVGSLVLSMKV</sequence>
<keyword evidence="4" id="KW-1185">Reference proteome</keyword>
<organism evidence="2 4">
    <name type="scientific">Gibberella zeae (strain ATCC MYA-4620 / CBS 123657 / FGSC 9075 / NRRL 31084 / PH-1)</name>
    <name type="common">Wheat head blight fungus</name>
    <name type="synonym">Fusarium graminearum</name>
    <dbReference type="NCBI Taxonomy" id="229533"/>
    <lineage>
        <taxon>Eukaryota</taxon>
        <taxon>Fungi</taxon>
        <taxon>Dikarya</taxon>
        <taxon>Ascomycota</taxon>
        <taxon>Pezizomycotina</taxon>
        <taxon>Sordariomycetes</taxon>
        <taxon>Hypocreomycetidae</taxon>
        <taxon>Hypocreales</taxon>
        <taxon>Nectriaceae</taxon>
        <taxon>Fusarium</taxon>
    </lineage>
</organism>
<evidence type="ECO:0000313" key="4">
    <source>
        <dbReference type="Proteomes" id="UP000070720"/>
    </source>
</evidence>
<reference evidence="3 4" key="2">
    <citation type="journal article" date="2010" name="Nature">
        <title>Comparative genomics reveals mobile pathogenicity chromosomes in Fusarium.</title>
        <authorList>
            <person name="Ma L.J."/>
            <person name="van der Does H.C."/>
            <person name="Borkovich K.A."/>
            <person name="Coleman J.J."/>
            <person name="Daboussi M.J."/>
            <person name="Di Pietro A."/>
            <person name="Dufresne M."/>
            <person name="Freitag M."/>
            <person name="Grabherr M."/>
            <person name="Henrissat B."/>
            <person name="Houterman P.M."/>
            <person name="Kang S."/>
            <person name="Shim W.B."/>
            <person name="Woloshuk C."/>
            <person name="Xie X."/>
            <person name="Xu J.R."/>
            <person name="Antoniw J."/>
            <person name="Baker S.E."/>
            <person name="Bluhm B.H."/>
            <person name="Breakspear A."/>
            <person name="Brown D.W."/>
            <person name="Butchko R.A."/>
            <person name="Chapman S."/>
            <person name="Coulson R."/>
            <person name="Coutinho P.M."/>
            <person name="Danchin E.G."/>
            <person name="Diener A."/>
            <person name="Gale L.R."/>
            <person name="Gardiner D.M."/>
            <person name="Goff S."/>
            <person name="Hammond-Kosack K.E."/>
            <person name="Hilburn K."/>
            <person name="Hua-Van A."/>
            <person name="Jonkers W."/>
            <person name="Kazan K."/>
            <person name="Kodira C.D."/>
            <person name="Koehrsen M."/>
            <person name="Kumar L."/>
            <person name="Lee Y.H."/>
            <person name="Li L."/>
            <person name="Manners J.M."/>
            <person name="Miranda-Saavedra D."/>
            <person name="Mukherjee M."/>
            <person name="Park G."/>
            <person name="Park J."/>
            <person name="Park S.Y."/>
            <person name="Proctor R.H."/>
            <person name="Regev A."/>
            <person name="Ruiz-Roldan M.C."/>
            <person name="Sain D."/>
            <person name="Sakthikumar S."/>
            <person name="Sykes S."/>
            <person name="Schwartz D.C."/>
            <person name="Turgeon B.G."/>
            <person name="Wapinski I."/>
            <person name="Yoder O."/>
            <person name="Young S."/>
            <person name="Zeng Q."/>
            <person name="Zhou S."/>
            <person name="Galagan J."/>
            <person name="Cuomo C.A."/>
            <person name="Kistler H.C."/>
            <person name="Rep M."/>
        </authorList>
    </citation>
    <scope>GENOME REANNOTATION</scope>
    <source>
        <strain evidence="4">ATCC MYA-4620 / CBS 123657 / FGSC 9075 / NRRL 31084 / PH-1</strain>
        <strain evidence="3">PH-1 / ATCC MYA-4620 / FGSC 9075 / NRRL 31084</strain>
    </source>
</reference>
<evidence type="ECO:0000256" key="1">
    <source>
        <dbReference type="SAM" id="MobiDB-lite"/>
    </source>
</evidence>
<dbReference type="EnsemblFungi" id="CEF75959">
    <property type="protein sequence ID" value="CEF75959"/>
    <property type="gene ID" value="FGRRES_15612"/>
</dbReference>
<reference evidence="3 4" key="1">
    <citation type="journal article" date="2007" name="Science">
        <title>The Fusarium graminearum genome reveals a link between localized polymorphism and pathogen specialization.</title>
        <authorList>
            <person name="Cuomo C.A."/>
            <person name="Gueldener U."/>
            <person name="Xu J.-R."/>
            <person name="Trail F."/>
            <person name="Turgeon B.G."/>
            <person name="Di Pietro A."/>
            <person name="Walton J.D."/>
            <person name="Ma L.-J."/>
            <person name="Baker S.E."/>
            <person name="Rep M."/>
            <person name="Adam G."/>
            <person name="Antoniw J."/>
            <person name="Baldwin T."/>
            <person name="Calvo S.E."/>
            <person name="Chang Y.-L."/>
            <person name="DeCaprio D."/>
            <person name="Gale L.R."/>
            <person name="Gnerre S."/>
            <person name="Goswami R.S."/>
            <person name="Hammond-Kosack K."/>
            <person name="Harris L.J."/>
            <person name="Hilburn K."/>
            <person name="Kennell J.C."/>
            <person name="Kroken S."/>
            <person name="Magnuson J.K."/>
            <person name="Mannhaupt G."/>
            <person name="Mauceli E.W."/>
            <person name="Mewes H.-W."/>
            <person name="Mitterbauer R."/>
            <person name="Muehlbauer G."/>
            <person name="Muensterkoetter M."/>
            <person name="Nelson D."/>
            <person name="O'Donnell K."/>
            <person name="Ouellet T."/>
            <person name="Qi W."/>
            <person name="Quesneville H."/>
            <person name="Roncero M.I.G."/>
            <person name="Seong K.-Y."/>
            <person name="Tetko I.V."/>
            <person name="Urban M."/>
            <person name="Waalwijk C."/>
            <person name="Ward T.J."/>
            <person name="Yao J."/>
            <person name="Birren B.W."/>
            <person name="Kistler H.C."/>
        </authorList>
    </citation>
    <scope>NUCLEOTIDE SEQUENCE [LARGE SCALE GENOMIC DNA]</scope>
    <source>
        <strain evidence="4">ATCC MYA-4620 / CBS 123657 / FGSC 9075 / NRRL 31084 / PH-1</strain>
        <strain evidence="3">PH-1 / ATCC MYA-4620 / FGSC 9075 / NRRL 31084</strain>
    </source>
</reference>
<protein>
    <submittedName>
        <fullName evidence="2">Chromosome 1, complete genome</fullName>
    </submittedName>
</protein>
<dbReference type="VEuPathDB" id="FungiDB:FGRAMPH1_01G08311"/>
<dbReference type="Proteomes" id="UP000070720">
    <property type="component" value="Chromosome 1"/>
</dbReference>
<dbReference type="EMBL" id="HG970332">
    <property type="protein sequence ID" value="CEF75959.1"/>
    <property type="molecule type" value="Genomic_DNA"/>
</dbReference>
<evidence type="ECO:0000313" key="3">
    <source>
        <dbReference type="EnsemblFungi" id="CEF75959"/>
    </source>
</evidence>
<gene>
    <name evidence="2" type="ORF">FGRAMPH1_01T08311</name>
</gene>
<accession>A0A0E0RXI4</accession>
<accession>A0A098DAK1</accession>
<name>A0A098DAK1_GIBZE</name>
<dbReference type="AlphaFoldDB" id="A0A098DAK1"/>
<feature type="region of interest" description="Disordered" evidence="1">
    <location>
        <begin position="52"/>
        <end position="77"/>
    </location>
</feature>